<dbReference type="SMART" id="SM00034">
    <property type="entry name" value="CLECT"/>
    <property type="match status" value="1"/>
</dbReference>
<keyword evidence="9" id="KW-0325">Glycoprotein</keyword>
<dbReference type="RefSeq" id="XP_031561958.1">
    <property type="nucleotide sequence ID" value="XM_031706098.1"/>
</dbReference>
<feature type="disulfide bond" evidence="11">
    <location>
        <begin position="1015"/>
        <end position="1025"/>
    </location>
</feature>
<evidence type="ECO:0000259" key="15">
    <source>
        <dbReference type="PROSITE" id="PS50041"/>
    </source>
</evidence>
<dbReference type="FunFam" id="3.10.250.10:FF:000016">
    <property type="entry name" value="Scavenger receptor cysteine-rich protein type 12"/>
    <property type="match status" value="1"/>
</dbReference>
<keyword evidence="7 12" id="KW-0472">Membrane</keyword>
<evidence type="ECO:0000313" key="19">
    <source>
        <dbReference type="RefSeq" id="XP_031561958.1"/>
    </source>
</evidence>
<feature type="disulfide bond" evidence="11">
    <location>
        <begin position="447"/>
        <end position="508"/>
    </location>
</feature>
<dbReference type="GO" id="GO:0016020">
    <property type="term" value="C:membrane"/>
    <property type="evidence" value="ECO:0007669"/>
    <property type="project" value="UniProtKB-SubCell"/>
</dbReference>
<dbReference type="Gene3D" id="2.10.25.10">
    <property type="entry name" value="Laminin"/>
    <property type="match status" value="1"/>
</dbReference>
<feature type="domain" description="SRCR" evidence="17">
    <location>
        <begin position="409"/>
        <end position="509"/>
    </location>
</feature>
<evidence type="ECO:0000256" key="8">
    <source>
        <dbReference type="ARBA" id="ARBA00023157"/>
    </source>
</evidence>
<feature type="transmembrane region" description="Helical" evidence="12">
    <location>
        <begin position="2082"/>
        <end position="2104"/>
    </location>
</feature>
<feature type="disulfide bond" evidence="11">
    <location>
        <begin position="720"/>
        <end position="784"/>
    </location>
</feature>
<keyword evidence="8 11" id="KW-1015">Disulfide bond</keyword>
<dbReference type="InterPro" id="IPR000742">
    <property type="entry name" value="EGF"/>
</dbReference>
<evidence type="ECO:0000259" key="14">
    <source>
        <dbReference type="PROSITE" id="PS50026"/>
    </source>
</evidence>
<proteinExistence type="inferred from homology"/>
<feature type="domain" description="MAM" evidence="16">
    <location>
        <begin position="1051"/>
        <end position="1098"/>
    </location>
</feature>
<feature type="disulfide bond" evidence="11">
    <location>
        <begin position="478"/>
        <end position="488"/>
    </location>
</feature>
<evidence type="ECO:0000256" key="3">
    <source>
        <dbReference type="ARBA" id="ARBA00022692"/>
    </source>
</evidence>
<dbReference type="Gene3D" id="3.10.100.10">
    <property type="entry name" value="Mannose-Binding Protein A, subunit A"/>
    <property type="match status" value="1"/>
</dbReference>
<dbReference type="Pfam" id="PF00629">
    <property type="entry name" value="MAM"/>
    <property type="match status" value="5"/>
</dbReference>
<feature type="domain" description="MAM" evidence="16">
    <location>
        <begin position="28"/>
        <end position="218"/>
    </location>
</feature>
<gene>
    <name evidence="19" type="primary">LOC116297802</name>
</gene>
<evidence type="ECO:0000256" key="10">
    <source>
        <dbReference type="PROSITE-ProRule" id="PRU00076"/>
    </source>
</evidence>
<dbReference type="FunFam" id="3.10.250.10:FF:000011">
    <property type="entry name" value="Scavenger receptor class A member 5"/>
    <property type="match status" value="3"/>
</dbReference>
<feature type="disulfide bond" evidence="11">
    <location>
        <begin position="1752"/>
        <end position="1762"/>
    </location>
</feature>
<feature type="domain" description="MAM" evidence="16">
    <location>
        <begin position="234"/>
        <end position="389"/>
    </location>
</feature>
<feature type="domain" description="SRCR" evidence="17">
    <location>
        <begin position="946"/>
        <end position="1046"/>
    </location>
</feature>
<dbReference type="PROSITE" id="PS51257">
    <property type="entry name" value="PROKAR_LIPOPROTEIN"/>
    <property type="match status" value="1"/>
</dbReference>
<dbReference type="GeneID" id="116297802"/>
<evidence type="ECO:0000256" key="4">
    <source>
        <dbReference type="ARBA" id="ARBA00022729"/>
    </source>
</evidence>
<dbReference type="Pfam" id="PF00059">
    <property type="entry name" value="Lectin_C"/>
    <property type="match status" value="1"/>
</dbReference>
<feature type="disulfide bond" evidence="11">
    <location>
        <begin position="1641"/>
        <end position="1651"/>
    </location>
</feature>
<dbReference type="InParanoid" id="A0A6P8I2C6"/>
<dbReference type="PROSITE" id="PS00420">
    <property type="entry name" value="SRCR_1"/>
    <property type="match status" value="3"/>
</dbReference>
<evidence type="ECO:0000256" key="6">
    <source>
        <dbReference type="ARBA" id="ARBA00022989"/>
    </source>
</evidence>
<feature type="domain" description="MAM" evidence="16">
    <location>
        <begin position="518"/>
        <end position="678"/>
    </location>
</feature>
<dbReference type="PROSITE" id="PS50287">
    <property type="entry name" value="SRCR_2"/>
    <property type="match status" value="6"/>
</dbReference>
<dbReference type="SMART" id="SM00137">
    <property type="entry name" value="MAM"/>
    <property type="match status" value="4"/>
</dbReference>
<feature type="signal peptide" evidence="13">
    <location>
        <begin position="1"/>
        <end position="24"/>
    </location>
</feature>
<comment type="subcellular location">
    <subcellularLocation>
        <location evidence="1">Membrane</location>
        <topology evidence="1">Single-pass membrane protein</topology>
    </subcellularLocation>
</comment>
<comment type="similarity">
    <text evidence="2">Belongs to the EGF domain peptide family.</text>
</comment>
<dbReference type="InterPro" id="IPR057774">
    <property type="entry name" value="D8C_UMOD/GP2/OIT3-like"/>
</dbReference>
<dbReference type="InterPro" id="IPR016186">
    <property type="entry name" value="C-type_lectin-like/link_sf"/>
</dbReference>
<dbReference type="SUPFAM" id="SSF56436">
    <property type="entry name" value="C-type lectin-like"/>
    <property type="match status" value="1"/>
</dbReference>
<accession>A0A6P8I2C6</accession>
<organism evidence="18 19">
    <name type="scientific">Actinia tenebrosa</name>
    <name type="common">Australian red waratah sea anemone</name>
    <dbReference type="NCBI Taxonomy" id="6105"/>
    <lineage>
        <taxon>Eukaryota</taxon>
        <taxon>Metazoa</taxon>
        <taxon>Cnidaria</taxon>
        <taxon>Anthozoa</taxon>
        <taxon>Hexacorallia</taxon>
        <taxon>Actiniaria</taxon>
        <taxon>Actiniidae</taxon>
        <taxon>Actinia</taxon>
    </lineage>
</organism>
<reference evidence="19" key="1">
    <citation type="submission" date="2025-08" db="UniProtKB">
        <authorList>
            <consortium name="RefSeq"/>
        </authorList>
    </citation>
    <scope>IDENTIFICATION</scope>
</reference>
<evidence type="ECO:0000256" key="12">
    <source>
        <dbReference type="SAM" id="Phobius"/>
    </source>
</evidence>
<feature type="domain" description="MAM" evidence="16">
    <location>
        <begin position="1237"/>
        <end position="1365"/>
    </location>
</feature>
<keyword evidence="18" id="KW-1185">Reference proteome</keyword>
<dbReference type="SMART" id="SM00202">
    <property type="entry name" value="SR"/>
    <property type="match status" value="6"/>
</dbReference>
<feature type="disulfide bond" evidence="11">
    <location>
        <begin position="1853"/>
        <end position="1863"/>
    </location>
</feature>
<evidence type="ECO:0000256" key="9">
    <source>
        <dbReference type="ARBA" id="ARBA00023180"/>
    </source>
</evidence>
<feature type="domain" description="EGF-like" evidence="14">
    <location>
        <begin position="1891"/>
        <end position="1927"/>
    </location>
</feature>
<dbReference type="FunFam" id="3.10.250.10:FF:000001">
    <property type="entry name" value="Lysyl oxidase 4 isoform X1"/>
    <property type="match status" value="2"/>
</dbReference>
<keyword evidence="6 12" id="KW-1133">Transmembrane helix</keyword>
<evidence type="ECO:0000256" key="11">
    <source>
        <dbReference type="PROSITE-ProRule" id="PRU00196"/>
    </source>
</evidence>
<keyword evidence="3 12" id="KW-0812">Transmembrane</keyword>
<evidence type="ECO:0000256" key="2">
    <source>
        <dbReference type="ARBA" id="ARBA00006373"/>
    </source>
</evidence>
<evidence type="ECO:0000313" key="18">
    <source>
        <dbReference type="Proteomes" id="UP000515163"/>
    </source>
</evidence>
<feature type="disulfide bond" evidence="11">
    <location>
        <begin position="764"/>
        <end position="774"/>
    </location>
</feature>
<feature type="disulfide bond" evidence="10">
    <location>
        <begin position="1917"/>
        <end position="1926"/>
    </location>
</feature>
<keyword evidence="5" id="KW-0677">Repeat</keyword>
<feature type="chain" id="PRO_5028085353" evidence="13">
    <location>
        <begin position="25"/>
        <end position="2144"/>
    </location>
</feature>
<dbReference type="SUPFAM" id="SSF56487">
    <property type="entry name" value="SRCR-like"/>
    <property type="match status" value="6"/>
</dbReference>
<dbReference type="Gene3D" id="3.10.250.10">
    <property type="entry name" value="SRCR-like domain"/>
    <property type="match status" value="6"/>
</dbReference>
<dbReference type="CDD" id="cd00037">
    <property type="entry name" value="CLECT"/>
    <property type="match status" value="1"/>
</dbReference>
<dbReference type="PROSITE" id="PS50041">
    <property type="entry name" value="C_TYPE_LECTIN_2"/>
    <property type="match status" value="1"/>
</dbReference>
<dbReference type="SUPFAM" id="SSF49899">
    <property type="entry name" value="Concanavalin A-like lectins/glucanases"/>
    <property type="match status" value="5"/>
</dbReference>
<dbReference type="PRINTS" id="PR00258">
    <property type="entry name" value="SPERACTRCPTR"/>
</dbReference>
<evidence type="ECO:0000256" key="1">
    <source>
        <dbReference type="ARBA" id="ARBA00004167"/>
    </source>
</evidence>
<dbReference type="Pfam" id="PF23283">
    <property type="entry name" value="D8C_UMOD"/>
    <property type="match status" value="1"/>
</dbReference>
<dbReference type="InterPro" id="IPR000998">
    <property type="entry name" value="MAM_dom"/>
</dbReference>
<dbReference type="PROSITE" id="PS50060">
    <property type="entry name" value="MAM_2"/>
    <property type="match status" value="6"/>
</dbReference>
<dbReference type="InterPro" id="IPR001190">
    <property type="entry name" value="SRCR"/>
</dbReference>
<evidence type="ECO:0000259" key="16">
    <source>
        <dbReference type="PROSITE" id="PS50060"/>
    </source>
</evidence>
<keyword evidence="4 13" id="KW-0732">Signal</keyword>
<dbReference type="Gene3D" id="2.60.120.200">
    <property type="match status" value="5"/>
</dbReference>
<protein>
    <submittedName>
        <fullName evidence="19">MAM and LDL-receptor class A domain-containing protein 2-like</fullName>
    </submittedName>
</protein>
<evidence type="ECO:0000256" key="7">
    <source>
        <dbReference type="ARBA" id="ARBA00023136"/>
    </source>
</evidence>
<dbReference type="Pfam" id="PF00530">
    <property type="entry name" value="SRCR"/>
    <property type="match status" value="6"/>
</dbReference>
<dbReference type="InterPro" id="IPR013320">
    <property type="entry name" value="ConA-like_dom_sf"/>
</dbReference>
<feature type="disulfide bond" evidence="11">
    <location>
        <begin position="984"/>
        <end position="1045"/>
    </location>
</feature>
<dbReference type="InterPro" id="IPR016187">
    <property type="entry name" value="CTDL_fold"/>
</dbReference>
<dbReference type="CDD" id="cd06263">
    <property type="entry name" value="MAM"/>
    <property type="match status" value="5"/>
</dbReference>
<sequence length="2144" mass="236818">MKVWGMLLVCVLTFFVGACHLAKGQAPRHCSFESGTCGFVNDRSGTDDFDWTKLNNAAESVTRYRITKTFLHSFFWRFRYRTKKVFYKAFPRGPRGDHTTGSGSYMYARTIPADVRTGNLGRLVSPVYTNVSCVTFYYFMHGNDIGDLEVLVKTGNNTPTKEWSLFGNQANAWKRATIPVNAGANETVKIYFQGVVGASGRASVAIDDIDISSDQCSFYPTPAKPKGVITDGLGSCTFERSSCGYQNVKDDDFDWIKSGVESFVSTLGPRRDHTSGLGKYMHAEGSTRGSKARLVSPSLHNISCASFYYYMFGSQIGTLNVYLKEQGNSTRIEQVTGNQGNQWYKSQLILGQDAVNRTFNLVFEAVNGNGYSGGVAIDDISTSFNSCLALIPTSGPNVSPTSVLPDGLVRLVNGPTTYEGRVEVFHNGVWGTVCDDFWDITDANVVCKMLGYPGAVRTTKSQVYGRGVGTIWLDDVNCKGSETSIAQCSHGGWGNNNCDHYEDAGVVCRLDSNSTSTGDCTFEYDTCGYQNGDRTNSEFDWTRNRGSTPSSGTGPRYDQSGKGYYMYTEVSTGDAGARAKLISSVLPANTKCISFYYHMRGNDIGWLNVHSKRETSQSIVKLWTLIGEQGNSWIQGQVPINVTGDVGLKIIFEGVRGNSERGDIAIDTITVSNKTCNMTPSTATPTTINALEGDVRLVDDPNPLQGRVQVFHNGQWGTICNNMWSDEDATVVCKMLGFPGLGRAISSLNKPRGVGIIWLDNVQCTGGESNLIQCRKNPWGRHQCLHSQDSWVACSNGTIDNECIRYKILNSKDRAKTFAGQVNQCDRKSGIIPGQWHRFMGPAGDRMPSSCVPENRCGTRASGWLNGGNPTVSEEMVSRTVCFSYFGDCCRWSTSIRVKNCSGFLVYELNKPPSCNLRYCGQGVFVPTPIPTTPKPTRPTPKPKQIRLVGGSNDYSGRVEVYHNGVWGTVCDDDWDIRDATVACRMLGFVGAVKFHVRAAFGAGSGKIWLDNVQCTGSEKSLGSCRHNGWGRENCGHYEDAGVTCISEEMYSCDFEKGLCLFKTSNANNGLKWVRRQATSNNQPLFDHTLGAPTCLSGWSSLYKGHCYRLNNHETNTTWLEAQTKCKNKNGRLVDIRDKDEWFFIRNQVLSNTSLQYYIGIRDFNGTGVWAYDDGTVMNMTNVWMKGKPSTTGKDKCAAIVSGSSPDAGRLIDVSCNQTYGQISYICKTSRYRKNLGYYLQMQSGAGLRNRSPLAMLASSQLMLKSTCLTFYYQMIGKHVDTLRVVFRSSQKDVVVWQLEGSYSSDAGNYSNGWNKAQIPLNLTTSNNIKVVIQAARLGSSLLDGNIAIDDVNITSAMPSHLCSFYPPNARPRQWDEGMRGSCNFENGTCGYTTDNQGFEYSKWGKRDLATLTGSTVPYDHTTYSVNKGSYMFMERSISQSTRHSARLVSPSLSPDQARCMSFYYYFDRKLNPLVSEVDLTVFVRPSSQTLIGNEIAVWKMTSKQLSNADAWNKAVVPLNQKTAFQVIFETVLTGSIRIALDDIWITASSDCTMMPSNASPPLHKKPKNSIRLASSTVNGAGRVEVYHHGRWGTVCGNKWTLNNAHVVCRQLGYEGAITVISDGEAFGLGSGRVWLSDINCSGREPSITRCNHGGWGNNKCLHKQDVAVVCKTRKTSDNEIQLRLNGTSTNYRGRVDVDYVGIWGTLGGNGWNIFAATVACRQLGFAGAISSVTGGTFGKVHTQHWAFKFHCHGNETRLSHCTDYSSIGYLPAKIQTSDAGVECFGSRLTDGKKPNEGRVQIQYRGKWGSVCGKRWNMNAANVICRDLGYQRAESTSLISKGSEDVLLDEVDCQGDEASIILCLHLGINVHSCDDFGKVASVECSNDNTTQVDHCDSNLCNNGGQCSKNGSEFVCKCSSYFIGKTCKTFIGSGVVDIVLRSDNIKWNPPQIKKSLAKILNEYCNECKEQLNRETQGSKKSEHWIFTQNDIIIFHDPIKHLSNATNILIVEYAVVKTINKKMIIIDPKMVRQAVAKGSRDGIAGYEVMLVKQGKGTPFNASSPVLDPQTKTRTTIKSSHVFKIGFVVVLVLMLTIIVAAVAIYMARRYKKHPMTIAYQLKTFYKKSHKDNEEIVDGDYNSFQNMY</sequence>
<keyword evidence="10" id="KW-0245">EGF-like domain</keyword>
<feature type="disulfide bond" evidence="11">
    <location>
        <begin position="434"/>
        <end position="498"/>
    </location>
</feature>
<dbReference type="PROSITE" id="PS50026">
    <property type="entry name" value="EGF_3"/>
    <property type="match status" value="1"/>
</dbReference>
<feature type="disulfide bond" evidence="11">
    <location>
        <begin position="733"/>
        <end position="794"/>
    </location>
</feature>
<evidence type="ECO:0000259" key="17">
    <source>
        <dbReference type="PROSITE" id="PS50287"/>
    </source>
</evidence>
<evidence type="ECO:0000256" key="13">
    <source>
        <dbReference type="SAM" id="SignalP"/>
    </source>
</evidence>
<dbReference type="Proteomes" id="UP000515163">
    <property type="component" value="Unplaced"/>
</dbReference>
<evidence type="ECO:0000256" key="5">
    <source>
        <dbReference type="ARBA" id="ARBA00022737"/>
    </source>
</evidence>
<dbReference type="OrthoDB" id="5379943at2759"/>
<feature type="domain" description="MAM" evidence="16">
    <location>
        <begin position="1381"/>
        <end position="1554"/>
    </location>
</feature>
<feature type="domain" description="SRCR" evidence="17">
    <location>
        <begin position="1787"/>
        <end position="1885"/>
    </location>
</feature>
<name>A0A6P8I2C6_ACTTE</name>
<dbReference type="SUPFAM" id="SSF57196">
    <property type="entry name" value="EGF/Laminin"/>
    <property type="match status" value="1"/>
</dbReference>
<feature type="domain" description="SRCR" evidence="17">
    <location>
        <begin position="1683"/>
        <end position="1785"/>
    </location>
</feature>
<comment type="caution">
    <text evidence="11">Lacks conserved residue(s) required for the propagation of feature annotation.</text>
</comment>
<feature type="disulfide bond" evidence="11">
    <location>
        <begin position="971"/>
        <end position="1035"/>
    </location>
</feature>
<dbReference type="PANTHER" id="PTHR19331:SF465">
    <property type="entry name" value="EGG PEPTIDE SPERACT RECEPTOR"/>
    <property type="match status" value="1"/>
</dbReference>
<feature type="domain" description="C-type lectin" evidence="15">
    <location>
        <begin position="1103"/>
        <end position="1225"/>
    </location>
</feature>
<dbReference type="PROSITE" id="PS00022">
    <property type="entry name" value="EGF_1"/>
    <property type="match status" value="1"/>
</dbReference>
<feature type="domain" description="SRCR" evidence="17">
    <location>
        <begin position="695"/>
        <end position="795"/>
    </location>
</feature>
<dbReference type="KEGG" id="aten:116297802"/>
<feature type="domain" description="SRCR" evidence="17">
    <location>
        <begin position="1571"/>
        <end position="1672"/>
    </location>
</feature>
<dbReference type="InterPro" id="IPR001304">
    <property type="entry name" value="C-type_lectin-like"/>
</dbReference>
<dbReference type="PANTHER" id="PTHR19331">
    <property type="entry name" value="SCAVENGER RECEPTOR DOMAIN-CONTAINING"/>
    <property type="match status" value="1"/>
</dbReference>
<dbReference type="InterPro" id="IPR036772">
    <property type="entry name" value="SRCR-like_dom_sf"/>
</dbReference>